<dbReference type="SUPFAM" id="SSF55021">
    <property type="entry name" value="ACT-like"/>
    <property type="match status" value="1"/>
</dbReference>
<dbReference type="EC" id="2.7.6.5" evidence="6"/>
<dbReference type="InterPro" id="IPR043519">
    <property type="entry name" value="NT_sf"/>
</dbReference>
<dbReference type="InterPro" id="IPR012676">
    <property type="entry name" value="TGS-like"/>
</dbReference>
<dbReference type="InterPro" id="IPR012675">
    <property type="entry name" value="Beta-grasp_dom_sf"/>
</dbReference>
<comment type="similarity">
    <text evidence="2">Belongs to the relA/spoT family.</text>
</comment>
<dbReference type="InterPro" id="IPR045600">
    <property type="entry name" value="RelA/SpoT_AH_RIS"/>
</dbReference>
<dbReference type="SUPFAM" id="SSF109604">
    <property type="entry name" value="HD-domain/PDEase-like"/>
    <property type="match status" value="1"/>
</dbReference>
<proteinExistence type="inferred from homology"/>
<evidence type="ECO:0000313" key="7">
    <source>
        <dbReference type="Proteomes" id="UP001168642"/>
    </source>
</evidence>
<keyword evidence="6" id="KW-0808">Transferase</keyword>
<dbReference type="PROSITE" id="PS51880">
    <property type="entry name" value="TGS"/>
    <property type="match status" value="1"/>
</dbReference>
<dbReference type="InterPro" id="IPR007685">
    <property type="entry name" value="RelA_SpoT"/>
</dbReference>
<protein>
    <submittedName>
        <fullName evidence="6">Bifunctional (P)ppGpp synthetase/guanosine-3',5'-bis(Diphosphate) 3'-pyrophosphohydrolase</fullName>
        <ecNumber evidence="6">2.7.6.5</ecNumber>
    </submittedName>
</protein>
<dbReference type="SUPFAM" id="SSF81301">
    <property type="entry name" value="Nucleotidyltransferase"/>
    <property type="match status" value="1"/>
</dbReference>
<evidence type="ECO:0000259" key="3">
    <source>
        <dbReference type="PROSITE" id="PS51671"/>
    </source>
</evidence>
<dbReference type="PROSITE" id="PS51831">
    <property type="entry name" value="HD"/>
    <property type="match status" value="1"/>
</dbReference>
<dbReference type="Proteomes" id="UP001168642">
    <property type="component" value="Unassembled WGS sequence"/>
</dbReference>
<dbReference type="InterPro" id="IPR004811">
    <property type="entry name" value="RelA/Spo_fam"/>
</dbReference>
<dbReference type="Pfam" id="PF13291">
    <property type="entry name" value="ACT_4"/>
    <property type="match status" value="1"/>
</dbReference>
<dbReference type="InterPro" id="IPR045865">
    <property type="entry name" value="ACT-like_dom_sf"/>
</dbReference>
<keyword evidence="7" id="KW-1185">Reference proteome</keyword>
<evidence type="ECO:0000256" key="2">
    <source>
        <dbReference type="RuleBase" id="RU003847"/>
    </source>
</evidence>
<feature type="domain" description="HD" evidence="4">
    <location>
        <begin position="59"/>
        <end position="159"/>
    </location>
</feature>
<dbReference type="GO" id="GO:0008728">
    <property type="term" value="F:GTP diphosphokinase activity"/>
    <property type="evidence" value="ECO:0007669"/>
    <property type="project" value="UniProtKB-EC"/>
</dbReference>
<feature type="domain" description="ACT" evidence="3">
    <location>
        <begin position="661"/>
        <end position="734"/>
    </location>
</feature>
<dbReference type="Gene3D" id="3.30.70.260">
    <property type="match status" value="1"/>
</dbReference>
<organism evidence="6 7">
    <name type="scientific">Wenyingzhuangia gilva</name>
    <dbReference type="NCBI Taxonomy" id="3057677"/>
    <lineage>
        <taxon>Bacteria</taxon>
        <taxon>Pseudomonadati</taxon>
        <taxon>Bacteroidota</taxon>
        <taxon>Flavobacteriia</taxon>
        <taxon>Flavobacteriales</taxon>
        <taxon>Flavobacteriaceae</taxon>
        <taxon>Wenyingzhuangia</taxon>
    </lineage>
</organism>
<dbReference type="PANTHER" id="PTHR21262">
    <property type="entry name" value="GUANOSINE-3',5'-BIS DIPHOSPHATE 3'-PYROPHOSPHOHYDROLASE"/>
    <property type="match status" value="1"/>
</dbReference>
<dbReference type="CDD" id="cd04876">
    <property type="entry name" value="ACT_RelA-SpoT"/>
    <property type="match status" value="1"/>
</dbReference>
<dbReference type="Gene3D" id="1.10.3210.10">
    <property type="entry name" value="Hypothetical protein af1432"/>
    <property type="match status" value="1"/>
</dbReference>
<evidence type="ECO:0000313" key="6">
    <source>
        <dbReference type="EMBL" id="MDO3694355.1"/>
    </source>
</evidence>
<dbReference type="Gene3D" id="3.10.20.30">
    <property type="match status" value="1"/>
</dbReference>
<dbReference type="NCBIfam" id="TIGR00691">
    <property type="entry name" value="spoT_relA"/>
    <property type="match status" value="1"/>
</dbReference>
<dbReference type="Pfam" id="PF02824">
    <property type="entry name" value="TGS"/>
    <property type="match status" value="1"/>
</dbReference>
<dbReference type="RefSeq" id="WP_302883606.1">
    <property type="nucleotide sequence ID" value="NZ_JAUMIT010000002.1"/>
</dbReference>
<dbReference type="CDD" id="cd05399">
    <property type="entry name" value="NT_Rel-Spo_like"/>
    <property type="match status" value="1"/>
</dbReference>
<dbReference type="SMART" id="SM00954">
    <property type="entry name" value="RelA_SpoT"/>
    <property type="match status" value="1"/>
</dbReference>
<dbReference type="EMBL" id="JAUMIT010000002">
    <property type="protein sequence ID" value="MDO3694355.1"/>
    <property type="molecule type" value="Genomic_DNA"/>
</dbReference>
<evidence type="ECO:0000256" key="1">
    <source>
        <dbReference type="ARBA" id="ARBA00025704"/>
    </source>
</evidence>
<accession>A0ABT8VQV4</accession>
<comment type="caution">
    <text evidence="6">The sequence shown here is derived from an EMBL/GenBank/DDBJ whole genome shotgun (WGS) entry which is preliminary data.</text>
</comment>
<dbReference type="PROSITE" id="PS51671">
    <property type="entry name" value="ACT"/>
    <property type="match status" value="1"/>
</dbReference>
<gene>
    <name evidence="6" type="ORF">QVZ41_05780</name>
</gene>
<dbReference type="CDD" id="cd01668">
    <property type="entry name" value="TGS_RSH"/>
    <property type="match status" value="1"/>
</dbReference>
<dbReference type="PANTHER" id="PTHR21262:SF31">
    <property type="entry name" value="GTP PYROPHOSPHOKINASE"/>
    <property type="match status" value="1"/>
</dbReference>
<reference evidence="6" key="1">
    <citation type="submission" date="2023-07" db="EMBL/GenBank/DDBJ databases">
        <title>Wenyingzhuangia sp. chi5 genome sequencing and assembly.</title>
        <authorList>
            <person name="Park S."/>
        </authorList>
    </citation>
    <scope>NUCLEOTIDE SEQUENCE</scope>
    <source>
        <strain evidence="6">Chi5</strain>
    </source>
</reference>
<evidence type="ECO:0000259" key="4">
    <source>
        <dbReference type="PROSITE" id="PS51831"/>
    </source>
</evidence>
<dbReference type="InterPro" id="IPR003607">
    <property type="entry name" value="HD/PDEase_dom"/>
</dbReference>
<dbReference type="SUPFAM" id="SSF81271">
    <property type="entry name" value="TGS-like"/>
    <property type="match status" value="1"/>
</dbReference>
<sequence length="734" mass="83956">MGYIIDAEAENKEITRRYKDLLKDSYQYLSDDDKKLIRKAFDVAVEAHSEQRRKTGEPYIYHPIAVAKLVAVEIGLGAISIASALLHDVVEDTDYTIEDMERLFGEKVAKIVNGLTKISRMSKDQMASIQAENFRKMLLTLNDDVRVILIKIADRLHNMQTMDAMPPHKQVKIASETLYIYAPLAHRLGLFNIKSELEDLGLKYTEPEVYNSIEKKIIANKDNQLDYIENFSSKISQALEKQGFKFEIKGRTKSIFSIRKKMLSQGVKYEEVYDKFAIRIIYDSEGENEKFDAWKIYSIVTDNYRPNPSRLRDWISQPKSTGYEALHITVMGPEGRWVEVQVRSKRMNEIAEKGYAAHFKYKQGEVNESGLESWLNRLKDTLENHSMNAVDFVEDFKLNLYSKEIFIFTPKGDIKSLPKGASALDFAFSIHTDIGLKCRGVKVNGKLTPLDRVLESGDQVEVITSENQKPSERWLTFVVTARARAKIRQALKEEERKVAADGKELLRRKLRHLKIEPSDKNLGAMISYFKLKTTFDLFYRVGVGTIDNTQIRNFANQQTSTFAKLFRRTKSDPSKIEKKEELSTNYDLLLFGNDNERLEYTLSKCCNPIPGDKVFGFLTVNEGIKVHKTNCPNAISMQSNYAYRIMKAHWVDSTKQEFKVTLSITGEDSSGMLGNITRVISNNNHVNINSLNISGDGSLFEGKFTITINNKSKLKKITQQLQGVKGVKRIKRII</sequence>
<evidence type="ECO:0000259" key="5">
    <source>
        <dbReference type="PROSITE" id="PS51880"/>
    </source>
</evidence>
<dbReference type="Pfam" id="PF13328">
    <property type="entry name" value="HD_4"/>
    <property type="match status" value="1"/>
</dbReference>
<comment type="pathway">
    <text evidence="1">Purine metabolism.</text>
</comment>
<name>A0ABT8VQV4_9FLAO</name>
<comment type="function">
    <text evidence="2">In eubacteria ppGpp (guanosine 3'-diphosphate 5'-diphosphate) is a mediator of the stringent response that coordinates a variety of cellular activities in response to changes in nutritional abundance.</text>
</comment>
<dbReference type="CDD" id="cd00077">
    <property type="entry name" value="HDc"/>
    <property type="match status" value="1"/>
</dbReference>
<dbReference type="Gene3D" id="3.30.460.10">
    <property type="entry name" value="Beta Polymerase, domain 2"/>
    <property type="match status" value="1"/>
</dbReference>
<dbReference type="InterPro" id="IPR004095">
    <property type="entry name" value="TGS"/>
</dbReference>
<dbReference type="InterPro" id="IPR033655">
    <property type="entry name" value="TGS_RelA/SpoT"/>
</dbReference>
<dbReference type="Pfam" id="PF19296">
    <property type="entry name" value="RelA_AH_RIS"/>
    <property type="match status" value="1"/>
</dbReference>
<dbReference type="InterPro" id="IPR002912">
    <property type="entry name" value="ACT_dom"/>
</dbReference>
<dbReference type="Pfam" id="PF04607">
    <property type="entry name" value="RelA_SpoT"/>
    <property type="match status" value="1"/>
</dbReference>
<feature type="domain" description="TGS" evidence="5">
    <location>
        <begin position="403"/>
        <end position="464"/>
    </location>
</feature>
<dbReference type="SMART" id="SM00471">
    <property type="entry name" value="HDc"/>
    <property type="match status" value="1"/>
</dbReference>
<dbReference type="InterPro" id="IPR006674">
    <property type="entry name" value="HD_domain"/>
</dbReference>